<evidence type="ECO:0000313" key="6">
    <source>
        <dbReference type="EMBL" id="THH06394.1"/>
    </source>
</evidence>
<dbReference type="Pfam" id="PF05970">
    <property type="entry name" value="PIF1"/>
    <property type="match status" value="1"/>
</dbReference>
<dbReference type="InterPro" id="IPR049163">
    <property type="entry name" value="Pif1-like_2B_dom"/>
</dbReference>
<dbReference type="InterPro" id="IPR010285">
    <property type="entry name" value="DNA_helicase_pif1-like_DEAD"/>
</dbReference>
<dbReference type="GO" id="GO:0000723">
    <property type="term" value="P:telomere maintenance"/>
    <property type="evidence" value="ECO:0007669"/>
    <property type="project" value="InterPro"/>
</dbReference>
<keyword evidence="7" id="KW-1185">Reference proteome</keyword>
<dbReference type="GO" id="GO:0006310">
    <property type="term" value="P:DNA recombination"/>
    <property type="evidence" value="ECO:0007669"/>
    <property type="project" value="UniProtKB-KW"/>
</dbReference>
<dbReference type="SUPFAM" id="SSF52540">
    <property type="entry name" value="P-loop containing nucleoside triphosphate hydrolases"/>
    <property type="match status" value="2"/>
</dbReference>
<dbReference type="GO" id="GO:0005524">
    <property type="term" value="F:ATP binding"/>
    <property type="evidence" value="ECO:0007669"/>
    <property type="project" value="UniProtKB-KW"/>
</dbReference>
<feature type="domain" description="DNA helicase Pif1-like DEAD-box helicase" evidence="3">
    <location>
        <begin position="1119"/>
        <end position="1310"/>
    </location>
</feature>
<sequence>MASSAYYLGPVGILFRGRVDPAKQRTQIYDGFLAADDDTDRDIEARVHIYVPPGDANPHDGTYFVCARIGISAAETVDVDVADTDDASSGTTSSSGRVQYVELFVTDIMKLLPARVCFRGYIIASAKAERAPKDVTAERGFDVSLSQWLGSGNRDTRVPTYNTSISVAGHPFDIRDGRCLVHVCDIGLGPFVANTAQYPVPASQPSQRRYDWSRGTIDNNLDRERMLKRRRDDDEHDDDHRLSAVLPPLFFSTMPLSSSSDAARSRRHRQDTDYNTQQQLSRSARTHLGTSQTWWMRLALRPPVPPAPLTWNRRCVHCRALLLSTEPDDKCCGHGRRVLPHLPPWPSAFNSLLHRPSFTKTFIDQCRAINNFFSFAGIAVSGSFTQFSPGTAPPTVTIMGRTYHILRDGETPAHSIHWFLYDENARTVAAHNFGIHATVIQAVRDALSQCNPYVHSLQPMRSTRQRHVPWDIELREHTATSEFAAILHAANTTALAPQAIIIRSKRQSTGQILDILSHHYEPLHYILFFPHGDPGWGISRLTTAPALSQIEWYRSRLMSDDDNRFSTLGRLTCEYLVDMFSRVEEERLAYISRERLHQADVESDRPSSPSESVQNELSLPASFLGSRAWALEETANSMALGKTFGKPSFFCTMTFNPNWPEVRARLQYGQSASDIPFTIARVFKSRLDSVVHILRTRFGKKLYLIKIIEFQRRGFPHAHIVFKVSPELPFDQLDTLISAELPLDDPALREKVLRYNMHPSNHLQHIRQHTSLDDHGHVLWRRRTDADQWVVPYCPALLNFADCHFHFDIVFTSHVFMYLYKYLHKGPDQVHFNIRHTGEPINERILAYEITRKEPSVTCLPVHLPGENRPQFRRTDESETSSTSFLHRYFLRPSCLAHYRYEQFYEQFVLYPFHGEPLRDHEYLEISQDGVHRKKIAKRSRGIKVARIRTVPFNAGDVFYLRLILLHTPARSFVDARTVHTVTYTMFYDAAKALLLVHDDNEGFLALDEAVRSLRTPAQLRFLFVRIIVEGYPPLPLWNSFRDSLALDHYDRTQSTATAIDLTLRDIATLLGESGRSLHSYSLPEPCMTYSQEVQHELAFFERQLQSLRMQSEEMYASLTAEQRIFFDEILGSVENPRSGHTMFFIEGRPGRGKTYMINTLATALRSRSHIVLIVGTTALAATLYTRGRTAHHLFGIPITENNVNVKSKVSVYSQRADLIRAASLIIWDELPMANKAAWECVDNLCRSLKHSDLPFGGLPFVGLGDFRQVAPVVPNSGLTAILRASVKSSHLWTAVAVRRLTIPIRTADDPAYTELIDSIGEDTTHDKVSLATLPATTSVAECLDFLYPPHILPNASLCLNRGFLSPLNSSVDEFNSTTLSAHPGDELLYYSSDALEESDTADAPELLPDYFSQLKQAGVPDHELTLKTGSICTIARNLSVDKGLVHNARVEVVSLRHRSVDIRILGRSEIHSLPRIMFTFRPPYSSWTVNRRQFPLRVAYATTFNSCLGQTLDCIVVDVRSPVFAHGQLYTALSRVRNSNDVFTTHFRRLRRIRYQRRLRPITTIIQLPHLQSLLIRRDPLFYVLVQ</sequence>
<feature type="compositionally biased region" description="Polar residues" evidence="2">
    <location>
        <begin position="273"/>
        <end position="286"/>
    </location>
</feature>
<name>A0A4S4L4V7_9AGAM</name>
<organism evidence="6 7">
    <name type="scientific">Bondarzewia mesenterica</name>
    <dbReference type="NCBI Taxonomy" id="1095465"/>
    <lineage>
        <taxon>Eukaryota</taxon>
        <taxon>Fungi</taxon>
        <taxon>Dikarya</taxon>
        <taxon>Basidiomycota</taxon>
        <taxon>Agaricomycotina</taxon>
        <taxon>Agaricomycetes</taxon>
        <taxon>Russulales</taxon>
        <taxon>Bondarzewiaceae</taxon>
        <taxon>Bondarzewia</taxon>
    </lineage>
</organism>
<keyword evidence="1" id="KW-0347">Helicase</keyword>
<dbReference type="PANTHER" id="PTHR10492:SF57">
    <property type="entry name" value="ATP-DEPENDENT DNA HELICASE"/>
    <property type="match status" value="1"/>
</dbReference>
<dbReference type="GO" id="GO:0016887">
    <property type="term" value="F:ATP hydrolysis activity"/>
    <property type="evidence" value="ECO:0007669"/>
    <property type="project" value="RHEA"/>
</dbReference>
<dbReference type="EMBL" id="SGPL01000885">
    <property type="protein sequence ID" value="THH06394.1"/>
    <property type="molecule type" value="Genomic_DNA"/>
</dbReference>
<dbReference type="EC" id="5.6.2.3" evidence="1"/>
<keyword evidence="1" id="KW-0233">DNA recombination</keyword>
<comment type="catalytic activity">
    <reaction evidence="1">
        <text>ATP + H2O = ADP + phosphate + H(+)</text>
        <dbReference type="Rhea" id="RHEA:13065"/>
        <dbReference type="ChEBI" id="CHEBI:15377"/>
        <dbReference type="ChEBI" id="CHEBI:15378"/>
        <dbReference type="ChEBI" id="CHEBI:30616"/>
        <dbReference type="ChEBI" id="CHEBI:43474"/>
        <dbReference type="ChEBI" id="CHEBI:456216"/>
        <dbReference type="EC" id="5.6.2.3"/>
    </reaction>
</comment>
<keyword evidence="1" id="KW-0378">Hydrolase</keyword>
<comment type="cofactor">
    <cofactor evidence="1">
        <name>Mg(2+)</name>
        <dbReference type="ChEBI" id="CHEBI:18420"/>
    </cofactor>
</comment>
<comment type="similarity">
    <text evidence="1">Belongs to the helicase family.</text>
</comment>
<reference evidence="6 7" key="1">
    <citation type="submission" date="2019-02" db="EMBL/GenBank/DDBJ databases">
        <title>Genome sequencing of the rare red list fungi Bondarzewia mesenterica.</title>
        <authorList>
            <person name="Buettner E."/>
            <person name="Kellner H."/>
        </authorList>
    </citation>
    <scope>NUCLEOTIDE SEQUENCE [LARGE SCALE GENOMIC DNA]</scope>
    <source>
        <strain evidence="6 7">DSM 108281</strain>
    </source>
</reference>
<feature type="region of interest" description="Disordered" evidence="2">
    <location>
        <begin position="256"/>
        <end position="286"/>
    </location>
</feature>
<dbReference type="PANTHER" id="PTHR10492">
    <property type="match status" value="1"/>
</dbReference>
<keyword evidence="1" id="KW-0234">DNA repair</keyword>
<accession>A0A4S4L4V7</accession>
<evidence type="ECO:0000259" key="3">
    <source>
        <dbReference type="Pfam" id="PF05970"/>
    </source>
</evidence>
<protein>
    <recommendedName>
        <fullName evidence="1">ATP-dependent DNA helicase</fullName>
        <ecNumber evidence="1">5.6.2.3</ecNumber>
    </recommendedName>
</protein>
<dbReference type="GO" id="GO:0006281">
    <property type="term" value="P:DNA repair"/>
    <property type="evidence" value="ECO:0007669"/>
    <property type="project" value="UniProtKB-KW"/>
</dbReference>
<dbReference type="GO" id="GO:0043139">
    <property type="term" value="F:5'-3' DNA helicase activity"/>
    <property type="evidence" value="ECO:0007669"/>
    <property type="project" value="UniProtKB-EC"/>
</dbReference>
<gene>
    <name evidence="6" type="ORF">EW146_g9626</name>
</gene>
<evidence type="ECO:0000256" key="1">
    <source>
        <dbReference type="RuleBase" id="RU363044"/>
    </source>
</evidence>
<evidence type="ECO:0000256" key="2">
    <source>
        <dbReference type="SAM" id="MobiDB-lite"/>
    </source>
</evidence>
<feature type="domain" description="Helitron helicase-like" evidence="4">
    <location>
        <begin position="552"/>
        <end position="721"/>
    </location>
</feature>
<dbReference type="Pfam" id="PF14214">
    <property type="entry name" value="Helitron_like_N"/>
    <property type="match status" value="1"/>
</dbReference>
<dbReference type="OrthoDB" id="3366231at2759"/>
<dbReference type="InterPro" id="IPR027417">
    <property type="entry name" value="P-loop_NTPase"/>
</dbReference>
<keyword evidence="1" id="KW-0227">DNA damage</keyword>
<keyword evidence="1" id="KW-0547">Nucleotide-binding</keyword>
<dbReference type="Proteomes" id="UP000310158">
    <property type="component" value="Unassembled WGS sequence"/>
</dbReference>
<comment type="caution">
    <text evidence="6">The sequence shown here is derived from an EMBL/GenBank/DDBJ whole genome shotgun (WGS) entry which is preliminary data.</text>
</comment>
<dbReference type="InterPro" id="IPR025476">
    <property type="entry name" value="Helitron_helicase-like"/>
</dbReference>
<evidence type="ECO:0000259" key="5">
    <source>
        <dbReference type="Pfam" id="PF21530"/>
    </source>
</evidence>
<evidence type="ECO:0000259" key="4">
    <source>
        <dbReference type="Pfam" id="PF14214"/>
    </source>
</evidence>
<keyword evidence="1" id="KW-0067">ATP-binding</keyword>
<dbReference type="Gene3D" id="3.40.50.300">
    <property type="entry name" value="P-loop containing nucleotide triphosphate hydrolases"/>
    <property type="match status" value="1"/>
</dbReference>
<feature type="domain" description="DNA helicase Pif1-like 2B" evidence="5">
    <location>
        <begin position="1411"/>
        <end position="1456"/>
    </location>
</feature>
<proteinExistence type="inferred from homology"/>
<evidence type="ECO:0000313" key="7">
    <source>
        <dbReference type="Proteomes" id="UP000310158"/>
    </source>
</evidence>
<dbReference type="Pfam" id="PF21530">
    <property type="entry name" value="Pif1_2B_dom"/>
    <property type="match status" value="1"/>
</dbReference>